<sequence length="675" mass="72807">MIRTTAALGALLAAAPALAQDVPLVPREAFFGNPERTMGRLSPDGSQLAFVAPLDGVMNVYVGTREAVEDASAVTSDDTRGITDYFWAPDGESVLYLRDTGGDEDYHLFMVPPGGGEARDVTDVDGVRAQVMGYSYAKPETILVGLNDRNPQLHDVYALDLTTGERTLVYENPGFASVLADDELNVRIGVQQTPAGGFTVMSLDGESPTELFSLPPEDALASGPLQFNAAGDGFYMLDTRGRDKAALVLVDAASGETRDVIAESDEADVSKVIFHPTTHEPLAYAVEKERVKWEALDKRTRRQLAALDEALEGDFEVVSQTKDNAQWLVYEDAATAPGRYWHFDAKKRRATPLFTTRPALEDAPLQPMQAVTIPSSDGMELVSYYTLPEGADADGDGVPEEALPMMLWVHGGPWSRDNYGYNSVHQWLANRGYAVMSVNYRGSTGFGKNFIEASHGEWAGKMHDDLIDAVGWAVDRGIADPERVAIGGGSYGGYATLVGVTFTPDAFACGVDIVGPSNLVTLIESFPEYWKPFLDATFNRGIGDVATEEGRAAAVERSPLERVDQIQVPLLIGQGANDPRVTVIEAEQIVDAMKERDLPVTYALFPDEGHGFARPENRLAFFALTEGFLAENCLGGRAEPIGDALEGSSLNVPAGAEDVPGLQAAMEGFEPRIAN</sequence>
<evidence type="ECO:0000256" key="3">
    <source>
        <dbReference type="SAM" id="SignalP"/>
    </source>
</evidence>
<evidence type="ECO:0000313" key="5">
    <source>
        <dbReference type="EMBL" id="MBB4660324.1"/>
    </source>
</evidence>
<dbReference type="GO" id="GO:0006508">
    <property type="term" value="P:proteolysis"/>
    <property type="evidence" value="ECO:0007669"/>
    <property type="project" value="InterPro"/>
</dbReference>
<evidence type="ECO:0000259" key="4">
    <source>
        <dbReference type="Pfam" id="PF00326"/>
    </source>
</evidence>
<dbReference type="RefSeq" id="WP_183819767.1">
    <property type="nucleotide sequence ID" value="NZ_JACHOB010000008.1"/>
</dbReference>
<keyword evidence="6" id="KW-1185">Reference proteome</keyword>
<accession>A0A840I835</accession>
<dbReference type="Gene3D" id="2.120.10.30">
    <property type="entry name" value="TolB, C-terminal domain"/>
    <property type="match status" value="1"/>
</dbReference>
<dbReference type="InterPro" id="IPR011042">
    <property type="entry name" value="6-blade_b-propeller_TolB-like"/>
</dbReference>
<dbReference type="Pfam" id="PF07676">
    <property type="entry name" value="PD40"/>
    <property type="match status" value="1"/>
</dbReference>
<comment type="caution">
    <text evidence="5">The sequence shown here is derived from an EMBL/GenBank/DDBJ whole genome shotgun (WGS) entry which is preliminary data.</text>
</comment>
<dbReference type="AlphaFoldDB" id="A0A840I835"/>
<organism evidence="5 6">
    <name type="scientific">Parvularcula dongshanensis</name>
    <dbReference type="NCBI Taxonomy" id="1173995"/>
    <lineage>
        <taxon>Bacteria</taxon>
        <taxon>Pseudomonadati</taxon>
        <taxon>Pseudomonadota</taxon>
        <taxon>Alphaproteobacteria</taxon>
        <taxon>Parvularculales</taxon>
        <taxon>Parvularculaceae</taxon>
        <taxon>Parvularcula</taxon>
    </lineage>
</organism>
<dbReference type="Proteomes" id="UP000563524">
    <property type="component" value="Unassembled WGS sequence"/>
</dbReference>
<gene>
    <name evidence="5" type="ORF">GGQ59_002874</name>
</gene>
<evidence type="ECO:0000256" key="1">
    <source>
        <dbReference type="ARBA" id="ARBA00022801"/>
    </source>
</evidence>
<dbReference type="PANTHER" id="PTHR42776">
    <property type="entry name" value="SERINE PEPTIDASE S9 FAMILY MEMBER"/>
    <property type="match status" value="1"/>
</dbReference>
<dbReference type="SUPFAM" id="SSF53474">
    <property type="entry name" value="alpha/beta-Hydrolases"/>
    <property type="match status" value="1"/>
</dbReference>
<name>A0A840I835_9PROT</name>
<dbReference type="GO" id="GO:0004177">
    <property type="term" value="F:aminopeptidase activity"/>
    <property type="evidence" value="ECO:0007669"/>
    <property type="project" value="UniProtKB-KW"/>
</dbReference>
<dbReference type="InterPro" id="IPR029058">
    <property type="entry name" value="AB_hydrolase_fold"/>
</dbReference>
<evidence type="ECO:0000313" key="6">
    <source>
        <dbReference type="Proteomes" id="UP000563524"/>
    </source>
</evidence>
<dbReference type="PANTHER" id="PTHR42776:SF27">
    <property type="entry name" value="DIPEPTIDYL PEPTIDASE FAMILY MEMBER 6"/>
    <property type="match status" value="1"/>
</dbReference>
<protein>
    <submittedName>
        <fullName evidence="5">Dipeptidyl aminopeptidase/acylaminoacyl peptidase</fullName>
    </submittedName>
</protein>
<dbReference type="Pfam" id="PF00326">
    <property type="entry name" value="Peptidase_S9"/>
    <property type="match status" value="1"/>
</dbReference>
<feature type="signal peptide" evidence="3">
    <location>
        <begin position="1"/>
        <end position="19"/>
    </location>
</feature>
<dbReference type="Gene3D" id="3.40.50.1820">
    <property type="entry name" value="alpha/beta hydrolase"/>
    <property type="match status" value="1"/>
</dbReference>
<dbReference type="GO" id="GO:0004252">
    <property type="term" value="F:serine-type endopeptidase activity"/>
    <property type="evidence" value="ECO:0007669"/>
    <property type="project" value="TreeGrafter"/>
</dbReference>
<keyword evidence="5" id="KW-0645">Protease</keyword>
<dbReference type="SUPFAM" id="SSF82171">
    <property type="entry name" value="DPP6 N-terminal domain-like"/>
    <property type="match status" value="1"/>
</dbReference>
<dbReference type="InterPro" id="IPR001375">
    <property type="entry name" value="Peptidase_S9_cat"/>
</dbReference>
<dbReference type="InterPro" id="IPR011659">
    <property type="entry name" value="WD40"/>
</dbReference>
<feature type="domain" description="Peptidase S9 prolyl oligopeptidase catalytic" evidence="4">
    <location>
        <begin position="422"/>
        <end position="632"/>
    </location>
</feature>
<keyword evidence="3" id="KW-0732">Signal</keyword>
<evidence type="ECO:0000256" key="2">
    <source>
        <dbReference type="ARBA" id="ARBA00022825"/>
    </source>
</evidence>
<reference evidence="5 6" key="1">
    <citation type="submission" date="2020-08" db="EMBL/GenBank/DDBJ databases">
        <title>Genomic Encyclopedia of Type Strains, Phase IV (KMG-IV): sequencing the most valuable type-strain genomes for metagenomic binning, comparative biology and taxonomic classification.</title>
        <authorList>
            <person name="Goeker M."/>
        </authorList>
    </citation>
    <scope>NUCLEOTIDE SEQUENCE [LARGE SCALE GENOMIC DNA]</scope>
    <source>
        <strain evidence="5 6">DSM 102850</strain>
    </source>
</reference>
<keyword evidence="2" id="KW-0720">Serine protease</keyword>
<feature type="chain" id="PRO_5032612729" evidence="3">
    <location>
        <begin position="20"/>
        <end position="675"/>
    </location>
</feature>
<keyword evidence="5" id="KW-0031">Aminopeptidase</keyword>
<dbReference type="EMBL" id="JACHOB010000008">
    <property type="protein sequence ID" value="MBB4660324.1"/>
    <property type="molecule type" value="Genomic_DNA"/>
</dbReference>
<proteinExistence type="predicted"/>
<keyword evidence="1" id="KW-0378">Hydrolase</keyword>